<dbReference type="GO" id="GO:0005886">
    <property type="term" value="C:plasma membrane"/>
    <property type="evidence" value="ECO:0007669"/>
    <property type="project" value="InterPro"/>
</dbReference>
<dbReference type="NCBIfam" id="NF002099">
    <property type="entry name" value="PRK00944.1"/>
    <property type="match status" value="1"/>
</dbReference>
<organism evidence="6 7">
    <name type="scientific">Aurantiacibacter luteus</name>
    <dbReference type="NCBI Taxonomy" id="1581420"/>
    <lineage>
        <taxon>Bacteria</taxon>
        <taxon>Pseudomonadati</taxon>
        <taxon>Pseudomonadota</taxon>
        <taxon>Alphaproteobacteria</taxon>
        <taxon>Sphingomonadales</taxon>
        <taxon>Erythrobacteraceae</taxon>
        <taxon>Aurantiacibacter</taxon>
    </lineage>
</organism>
<keyword evidence="1" id="KW-1003">Cell membrane</keyword>
<evidence type="ECO:0000256" key="4">
    <source>
        <dbReference type="ARBA" id="ARBA00023136"/>
    </source>
</evidence>
<protein>
    <submittedName>
        <fullName evidence="6">Uncharacterized protein</fullName>
    </submittedName>
</protein>
<evidence type="ECO:0000256" key="2">
    <source>
        <dbReference type="ARBA" id="ARBA00022692"/>
    </source>
</evidence>
<gene>
    <name evidence="6" type="ORF">AAW00_11315</name>
</gene>
<proteinExistence type="predicted"/>
<evidence type="ECO:0000256" key="5">
    <source>
        <dbReference type="SAM" id="Phobius"/>
    </source>
</evidence>
<dbReference type="STRING" id="1581420.AAW00_11315"/>
<keyword evidence="3 5" id="KW-1133">Transmembrane helix</keyword>
<name>A0A0G9MZN0_9SPHN</name>
<dbReference type="AlphaFoldDB" id="A0A0G9MZN0"/>
<evidence type="ECO:0000256" key="1">
    <source>
        <dbReference type="ARBA" id="ARBA00022475"/>
    </source>
</evidence>
<feature type="transmembrane region" description="Helical" evidence="5">
    <location>
        <begin position="60"/>
        <end position="78"/>
    </location>
</feature>
<dbReference type="OrthoDB" id="9811954at2"/>
<dbReference type="RefSeq" id="WP_047004381.1">
    <property type="nucleotide sequence ID" value="NZ_LBHB01000002.1"/>
</dbReference>
<dbReference type="InterPro" id="IPR019691">
    <property type="entry name" value="DUF2585"/>
</dbReference>
<keyword evidence="4 5" id="KW-0472">Membrane</keyword>
<evidence type="ECO:0000313" key="7">
    <source>
        <dbReference type="Proteomes" id="UP000053464"/>
    </source>
</evidence>
<sequence>MSRLMPHRAAILTSLAIAAAAVAVLLAMGRPPICTCGHVELWHGKVQSAGNSQHIADWYAPSHFTHGLIMAGVAWLLWRKWRLLGGRPARWALPIAVAVEAAWEISENTPAVIQRYREATAAFGYSGDSVLNSAADIGWMALGFLLALKLPWRASLALGVFLELLALWAIRDNLTLNVLMLLYPIEAVRDWQAAGGALG</sequence>
<dbReference type="PATRIC" id="fig|1581420.6.peg.2310"/>
<dbReference type="EMBL" id="LBHB01000002">
    <property type="protein sequence ID" value="KLE34733.1"/>
    <property type="molecule type" value="Genomic_DNA"/>
</dbReference>
<dbReference type="Pfam" id="PF10755">
    <property type="entry name" value="DUF2585"/>
    <property type="match status" value="1"/>
</dbReference>
<comment type="caution">
    <text evidence="6">The sequence shown here is derived from an EMBL/GenBank/DDBJ whole genome shotgun (WGS) entry which is preliminary data.</text>
</comment>
<dbReference type="Proteomes" id="UP000053464">
    <property type="component" value="Unassembled WGS sequence"/>
</dbReference>
<keyword evidence="2 5" id="KW-0812">Transmembrane</keyword>
<keyword evidence="7" id="KW-1185">Reference proteome</keyword>
<reference evidence="6 7" key="1">
    <citation type="submission" date="2015-04" db="EMBL/GenBank/DDBJ databases">
        <title>The draft genome sequence of Erythrobacter luteus KA37.</title>
        <authorList>
            <person name="Zhuang L."/>
            <person name="Liu Y."/>
            <person name="Shao Z."/>
        </authorList>
    </citation>
    <scope>NUCLEOTIDE SEQUENCE [LARGE SCALE GENOMIC DNA]</scope>
    <source>
        <strain evidence="6 7">KA37</strain>
    </source>
</reference>
<accession>A0A0G9MZN0</accession>
<evidence type="ECO:0000313" key="6">
    <source>
        <dbReference type="EMBL" id="KLE34733.1"/>
    </source>
</evidence>
<evidence type="ECO:0000256" key="3">
    <source>
        <dbReference type="ARBA" id="ARBA00022989"/>
    </source>
</evidence>